<dbReference type="PANTHER" id="PTHR47662">
    <property type="entry name" value="RING-TYPE DOMAIN-CONTAINING PROTEIN"/>
    <property type="match status" value="1"/>
</dbReference>
<protein>
    <recommendedName>
        <fullName evidence="4">RING-type domain-containing protein</fullName>
    </recommendedName>
</protein>
<keyword evidence="6" id="KW-1185">Reference proteome</keyword>
<name>A0A8X7CF69_9ARAC</name>
<evidence type="ECO:0000313" key="6">
    <source>
        <dbReference type="Proteomes" id="UP000886998"/>
    </source>
</evidence>
<dbReference type="Gene3D" id="3.30.40.10">
    <property type="entry name" value="Zinc/RING finger domain, C3HC4 (zinc finger)"/>
    <property type="match status" value="1"/>
</dbReference>
<gene>
    <name evidence="5" type="ORF">TNIN_179471</name>
</gene>
<keyword evidence="2" id="KW-0862">Zinc</keyword>
<sequence>MMQSENNDSLISAPCNNNSTECAICLNCDNAEQYTLSQCKHTFHLICLRRWLDNGKSTCPYCRGKVLKKDKISIGAKHLELLRQRDGPEITLEDLLTDTESDSDSDFYFDTESLSESEHLEFIPGTMDQLIQNMLESVNRR</sequence>
<dbReference type="GO" id="GO:0008270">
    <property type="term" value="F:zinc ion binding"/>
    <property type="evidence" value="ECO:0007669"/>
    <property type="project" value="UniProtKB-KW"/>
</dbReference>
<evidence type="ECO:0000256" key="2">
    <source>
        <dbReference type="ARBA" id="ARBA00022833"/>
    </source>
</evidence>
<dbReference type="Pfam" id="PF13639">
    <property type="entry name" value="zf-RING_2"/>
    <property type="match status" value="1"/>
</dbReference>
<dbReference type="SUPFAM" id="SSF57850">
    <property type="entry name" value="RING/U-box"/>
    <property type="match status" value="1"/>
</dbReference>
<accession>A0A8X7CF69</accession>
<dbReference type="AlphaFoldDB" id="A0A8X7CF69"/>
<dbReference type="InterPro" id="IPR001841">
    <property type="entry name" value="Znf_RING"/>
</dbReference>
<dbReference type="PANTHER" id="PTHR47662:SF1">
    <property type="entry name" value="RING-TYPE DOMAIN-CONTAINING PROTEIN"/>
    <property type="match status" value="1"/>
</dbReference>
<proteinExistence type="predicted"/>
<dbReference type="OrthoDB" id="8062037at2759"/>
<evidence type="ECO:0000313" key="5">
    <source>
        <dbReference type="EMBL" id="GFY66918.1"/>
    </source>
</evidence>
<evidence type="ECO:0000259" key="4">
    <source>
        <dbReference type="PROSITE" id="PS50089"/>
    </source>
</evidence>
<dbReference type="EMBL" id="BMAV01016285">
    <property type="protein sequence ID" value="GFY66918.1"/>
    <property type="molecule type" value="Genomic_DNA"/>
</dbReference>
<keyword evidence="1 3" id="KW-0479">Metal-binding</keyword>
<dbReference type="SMART" id="SM00184">
    <property type="entry name" value="RING"/>
    <property type="match status" value="1"/>
</dbReference>
<comment type="caution">
    <text evidence="5">The sequence shown here is derived from an EMBL/GenBank/DDBJ whole genome shotgun (WGS) entry which is preliminary data.</text>
</comment>
<feature type="domain" description="RING-type" evidence="4">
    <location>
        <begin position="22"/>
        <end position="63"/>
    </location>
</feature>
<evidence type="ECO:0000256" key="3">
    <source>
        <dbReference type="PROSITE-ProRule" id="PRU00175"/>
    </source>
</evidence>
<organism evidence="5 6">
    <name type="scientific">Trichonephila inaurata madagascariensis</name>
    <dbReference type="NCBI Taxonomy" id="2747483"/>
    <lineage>
        <taxon>Eukaryota</taxon>
        <taxon>Metazoa</taxon>
        <taxon>Ecdysozoa</taxon>
        <taxon>Arthropoda</taxon>
        <taxon>Chelicerata</taxon>
        <taxon>Arachnida</taxon>
        <taxon>Araneae</taxon>
        <taxon>Araneomorphae</taxon>
        <taxon>Entelegynae</taxon>
        <taxon>Araneoidea</taxon>
        <taxon>Nephilidae</taxon>
        <taxon>Trichonephila</taxon>
        <taxon>Trichonephila inaurata</taxon>
    </lineage>
</organism>
<evidence type="ECO:0000256" key="1">
    <source>
        <dbReference type="ARBA" id="ARBA00022771"/>
    </source>
</evidence>
<dbReference type="InterPro" id="IPR013083">
    <property type="entry name" value="Znf_RING/FYVE/PHD"/>
</dbReference>
<keyword evidence="1 3" id="KW-0863">Zinc-finger</keyword>
<dbReference type="PROSITE" id="PS50089">
    <property type="entry name" value="ZF_RING_2"/>
    <property type="match status" value="1"/>
</dbReference>
<dbReference type="Proteomes" id="UP000886998">
    <property type="component" value="Unassembled WGS sequence"/>
</dbReference>
<dbReference type="CDD" id="cd16448">
    <property type="entry name" value="RING-H2"/>
    <property type="match status" value="1"/>
</dbReference>
<reference evidence="5" key="1">
    <citation type="submission" date="2020-08" db="EMBL/GenBank/DDBJ databases">
        <title>Multicomponent nature underlies the extraordinary mechanical properties of spider dragline silk.</title>
        <authorList>
            <person name="Kono N."/>
            <person name="Nakamura H."/>
            <person name="Mori M."/>
            <person name="Yoshida Y."/>
            <person name="Ohtoshi R."/>
            <person name="Malay A.D."/>
            <person name="Moran D.A.P."/>
            <person name="Tomita M."/>
            <person name="Numata K."/>
            <person name="Arakawa K."/>
        </authorList>
    </citation>
    <scope>NUCLEOTIDE SEQUENCE</scope>
</reference>